<keyword evidence="1" id="KW-1133">Transmembrane helix</keyword>
<reference evidence="2 3" key="1">
    <citation type="submission" date="2019-02" db="EMBL/GenBank/DDBJ databases">
        <title>Deep-cultivation of Planctomycetes and their phenomic and genomic characterization uncovers novel biology.</title>
        <authorList>
            <person name="Wiegand S."/>
            <person name="Jogler M."/>
            <person name="Boedeker C."/>
            <person name="Pinto D."/>
            <person name="Vollmers J."/>
            <person name="Rivas-Marin E."/>
            <person name="Kohn T."/>
            <person name="Peeters S.H."/>
            <person name="Heuer A."/>
            <person name="Rast P."/>
            <person name="Oberbeckmann S."/>
            <person name="Bunk B."/>
            <person name="Jeske O."/>
            <person name="Meyerdierks A."/>
            <person name="Storesund J.E."/>
            <person name="Kallscheuer N."/>
            <person name="Luecker S."/>
            <person name="Lage O.M."/>
            <person name="Pohl T."/>
            <person name="Merkel B.J."/>
            <person name="Hornburger P."/>
            <person name="Mueller R.-W."/>
            <person name="Bruemmer F."/>
            <person name="Labrenz M."/>
            <person name="Spormann A.M."/>
            <person name="Op den Camp H."/>
            <person name="Overmann J."/>
            <person name="Amann R."/>
            <person name="Jetten M.S.M."/>
            <person name="Mascher T."/>
            <person name="Medema M.H."/>
            <person name="Devos D.P."/>
            <person name="Kaster A.-K."/>
            <person name="Ovreas L."/>
            <person name="Rohde M."/>
            <person name="Galperin M.Y."/>
            <person name="Jogler C."/>
        </authorList>
    </citation>
    <scope>NUCLEOTIDE SEQUENCE [LARGE SCALE GENOMIC DNA]</scope>
    <source>
        <strain evidence="2 3">Mal4</strain>
    </source>
</reference>
<accession>A0A517Z047</accession>
<dbReference type="OrthoDB" id="274683at2"/>
<evidence type="ECO:0000313" key="3">
    <source>
        <dbReference type="Proteomes" id="UP000320496"/>
    </source>
</evidence>
<feature type="transmembrane region" description="Helical" evidence="1">
    <location>
        <begin position="43"/>
        <end position="65"/>
    </location>
</feature>
<proteinExistence type="predicted"/>
<feature type="transmembrane region" description="Helical" evidence="1">
    <location>
        <begin position="129"/>
        <end position="149"/>
    </location>
</feature>
<dbReference type="Proteomes" id="UP000320496">
    <property type="component" value="Chromosome"/>
</dbReference>
<keyword evidence="1" id="KW-0472">Membrane</keyword>
<evidence type="ECO:0008006" key="4">
    <source>
        <dbReference type="Google" id="ProtNLM"/>
    </source>
</evidence>
<dbReference type="KEGG" id="mri:Mal4_00950"/>
<name>A0A517Z047_9PLAN</name>
<feature type="transmembrane region" description="Helical" evidence="1">
    <location>
        <begin position="96"/>
        <end position="117"/>
    </location>
</feature>
<keyword evidence="3" id="KW-1185">Reference proteome</keyword>
<organism evidence="2 3">
    <name type="scientific">Maioricimonas rarisocia</name>
    <dbReference type="NCBI Taxonomy" id="2528026"/>
    <lineage>
        <taxon>Bacteria</taxon>
        <taxon>Pseudomonadati</taxon>
        <taxon>Planctomycetota</taxon>
        <taxon>Planctomycetia</taxon>
        <taxon>Planctomycetales</taxon>
        <taxon>Planctomycetaceae</taxon>
        <taxon>Maioricimonas</taxon>
    </lineage>
</organism>
<dbReference type="AlphaFoldDB" id="A0A517Z047"/>
<dbReference type="RefSeq" id="WP_145366508.1">
    <property type="nucleotide sequence ID" value="NZ_CP036275.1"/>
</dbReference>
<evidence type="ECO:0000256" key="1">
    <source>
        <dbReference type="SAM" id="Phobius"/>
    </source>
</evidence>
<evidence type="ECO:0000313" key="2">
    <source>
        <dbReference type="EMBL" id="QDU35813.1"/>
    </source>
</evidence>
<dbReference type="EMBL" id="CP036275">
    <property type="protein sequence ID" value="QDU35813.1"/>
    <property type="molecule type" value="Genomic_DNA"/>
</dbReference>
<sequence>MNRIFLTLATIGNLSLVAAFVCGWQIGDAGSLSETARQAVSLHFLVAIGAGLLAMLVHAVALTYFMGTGRWIEETSEAYGLGAAARKQNIRLKYRALPGMIACILLIIVTGAFGAIADPASNTSMAGASTIHFTLATLTILANFGTSWFEYSAIEENGRLVNEVIGAARQIRRDKGLDTPAEPSSTQAG</sequence>
<gene>
    <name evidence="2" type="ORF">Mal4_00950</name>
</gene>
<protein>
    <recommendedName>
        <fullName evidence="4">Cytochrome b561 bacterial/Ni-hydrogenase domain-containing protein</fullName>
    </recommendedName>
</protein>
<keyword evidence="1" id="KW-0812">Transmembrane</keyword>